<dbReference type="PROSITE" id="PS50263">
    <property type="entry name" value="CN_HYDROLASE"/>
    <property type="match status" value="1"/>
</dbReference>
<dbReference type="RefSeq" id="WP_167696035.1">
    <property type="nucleotide sequence ID" value="NZ_CP118181.1"/>
</dbReference>
<sequence length="528" mass="60327">MKRFLVHGFYAFASGVLMSLILPNDWAEQGWTMLAFVALVPLLVGTYRSKKKRELLFMAVILGTTHAWVGRYWLSYFQDFSYIILIALSVGLSGVNFILLLVIRRLRFLRASSRIWAITWLWVAFEFVRSQGFLADPWALLAYGFGQSRYLIQILDITGPMGLTLLVALSNAILAQWWVRPVGWRRYFGHARSAWLSWIFLMLFSLSYGFWRVSSYSVESEHYAEVILVQQNKDSWQVDWVELIEAHIAGVATLEPFVVQPDIIVSSETTLLGDFSQIMRMGQSLPWDRSLREFILSTHSYHLFGALDTEDKFYYNAAFLVDANAQQVGLPYYKRALIPFAEALPFVDWTWLGNHYRKWFGGDLLQRAGEESVLFTVPLRSGGTFTFGVPICFEDAFPSVTREFARSGAQAIVNITNDSWSQRLSAQLQHMAIGRYRSIETRLPTLRAANSGMTVHINALGEYEATLEPFVNGALAVSLPVVDRPWTVYVRFGEWLSYLAVLISGLYLLMSYHPAGATSLFSWLKRFF</sequence>
<dbReference type="Gene3D" id="3.60.110.10">
    <property type="entry name" value="Carbon-nitrogen hydrolase"/>
    <property type="match status" value="1"/>
</dbReference>
<dbReference type="AlphaFoldDB" id="A0A968KX50"/>
<protein>
    <recommendedName>
        <fullName evidence="9">Apolipoprotein N-acyltransferase</fullName>
        <shortName evidence="9">ALP N-acyltransferase</shortName>
        <ecNumber evidence="9">2.3.1.269</ecNumber>
    </recommendedName>
</protein>
<comment type="catalytic activity">
    <reaction evidence="9">
        <text>N-terminal S-1,2-diacyl-sn-glyceryl-L-cysteinyl-[lipoprotein] + a glycerophospholipid = N-acyl-S-1,2-diacyl-sn-glyceryl-L-cysteinyl-[lipoprotein] + a 2-acyl-sn-glycero-3-phospholipid + H(+)</text>
        <dbReference type="Rhea" id="RHEA:48228"/>
        <dbReference type="Rhea" id="RHEA-COMP:14681"/>
        <dbReference type="Rhea" id="RHEA-COMP:14684"/>
        <dbReference type="ChEBI" id="CHEBI:15378"/>
        <dbReference type="ChEBI" id="CHEBI:136912"/>
        <dbReference type="ChEBI" id="CHEBI:140656"/>
        <dbReference type="ChEBI" id="CHEBI:140657"/>
        <dbReference type="ChEBI" id="CHEBI:140660"/>
        <dbReference type="EC" id="2.3.1.269"/>
    </reaction>
</comment>
<dbReference type="InterPro" id="IPR003010">
    <property type="entry name" value="C-N_Hydrolase"/>
</dbReference>
<dbReference type="EMBL" id="JAATLM010000001">
    <property type="protein sequence ID" value="NIZ69967.1"/>
    <property type="molecule type" value="Genomic_DNA"/>
</dbReference>
<gene>
    <name evidence="9 11" type="primary">lnt</name>
    <name evidence="11" type="ORF">HCT48_07075</name>
</gene>
<feature type="transmembrane region" description="Helical" evidence="9">
    <location>
        <begin position="154"/>
        <end position="179"/>
    </location>
</feature>
<comment type="caution">
    <text evidence="11">The sequence shown here is derived from an EMBL/GenBank/DDBJ whole genome shotgun (WGS) entry which is preliminary data.</text>
</comment>
<dbReference type="PANTHER" id="PTHR38686:SF1">
    <property type="entry name" value="APOLIPOPROTEIN N-ACYLTRANSFERASE"/>
    <property type="match status" value="1"/>
</dbReference>
<dbReference type="NCBIfam" id="TIGR00546">
    <property type="entry name" value="lnt"/>
    <property type="match status" value="1"/>
</dbReference>
<dbReference type="Pfam" id="PF20154">
    <property type="entry name" value="LNT_N"/>
    <property type="match status" value="1"/>
</dbReference>
<dbReference type="PANTHER" id="PTHR38686">
    <property type="entry name" value="APOLIPOPROTEIN N-ACYLTRANSFERASE"/>
    <property type="match status" value="1"/>
</dbReference>
<evidence type="ECO:0000313" key="12">
    <source>
        <dbReference type="Proteomes" id="UP000778951"/>
    </source>
</evidence>
<keyword evidence="6 9" id="KW-1133">Transmembrane helix</keyword>
<evidence type="ECO:0000256" key="1">
    <source>
        <dbReference type="ARBA" id="ARBA00004651"/>
    </source>
</evidence>
<evidence type="ECO:0000256" key="4">
    <source>
        <dbReference type="ARBA" id="ARBA00022679"/>
    </source>
</evidence>
<dbReference type="HAMAP" id="MF_01148">
    <property type="entry name" value="Lnt"/>
    <property type="match status" value="1"/>
</dbReference>
<comment type="pathway">
    <text evidence="9">Protein modification; lipoprotein biosynthesis (N-acyl transfer).</text>
</comment>
<dbReference type="SUPFAM" id="SSF56317">
    <property type="entry name" value="Carbon-nitrogen hydrolase"/>
    <property type="match status" value="1"/>
</dbReference>
<comment type="subcellular location">
    <subcellularLocation>
        <location evidence="1 9">Cell membrane</location>
        <topology evidence="1 9">Multi-pass membrane protein</topology>
    </subcellularLocation>
</comment>
<keyword evidence="3 9" id="KW-1003">Cell membrane</keyword>
<evidence type="ECO:0000256" key="5">
    <source>
        <dbReference type="ARBA" id="ARBA00022692"/>
    </source>
</evidence>
<dbReference type="Proteomes" id="UP000778951">
    <property type="component" value="Unassembled WGS sequence"/>
</dbReference>
<comment type="function">
    <text evidence="9">Catalyzes the phospholipid dependent N-acylation of the N-terminal cysteine of apolipoprotein, the last step in lipoprotein maturation.</text>
</comment>
<dbReference type="InterPro" id="IPR004563">
    <property type="entry name" value="Apolipo_AcylTrfase"/>
</dbReference>
<evidence type="ECO:0000259" key="10">
    <source>
        <dbReference type="PROSITE" id="PS50263"/>
    </source>
</evidence>
<dbReference type="GO" id="GO:0016410">
    <property type="term" value="F:N-acyltransferase activity"/>
    <property type="evidence" value="ECO:0007669"/>
    <property type="project" value="UniProtKB-UniRule"/>
</dbReference>
<evidence type="ECO:0000256" key="8">
    <source>
        <dbReference type="ARBA" id="ARBA00023315"/>
    </source>
</evidence>
<accession>A0A968KX50</accession>
<organism evidence="11 12">
    <name type="scientific">Entomospira culicis</name>
    <dbReference type="NCBI Taxonomy" id="2719989"/>
    <lineage>
        <taxon>Bacteria</taxon>
        <taxon>Pseudomonadati</taxon>
        <taxon>Spirochaetota</taxon>
        <taxon>Spirochaetia</taxon>
        <taxon>Spirochaetales</taxon>
        <taxon>Spirochaetaceae</taxon>
        <taxon>Entomospira</taxon>
    </lineage>
</organism>
<dbReference type="CDD" id="cd07571">
    <property type="entry name" value="ALP_N-acyl_transferase"/>
    <property type="match status" value="1"/>
</dbReference>
<feature type="transmembrane region" description="Helical" evidence="9">
    <location>
        <begin position="80"/>
        <end position="103"/>
    </location>
</feature>
<feature type="domain" description="CN hydrolase" evidence="10">
    <location>
        <begin position="224"/>
        <end position="481"/>
    </location>
</feature>
<evidence type="ECO:0000256" key="3">
    <source>
        <dbReference type="ARBA" id="ARBA00022475"/>
    </source>
</evidence>
<dbReference type="GO" id="GO:0042158">
    <property type="term" value="P:lipoprotein biosynthetic process"/>
    <property type="evidence" value="ECO:0007669"/>
    <property type="project" value="UniProtKB-UniRule"/>
</dbReference>
<keyword evidence="7 9" id="KW-0472">Membrane</keyword>
<keyword evidence="8 9" id="KW-0012">Acyltransferase</keyword>
<evidence type="ECO:0000256" key="2">
    <source>
        <dbReference type="ARBA" id="ARBA00010065"/>
    </source>
</evidence>
<feature type="transmembrane region" description="Helical" evidence="9">
    <location>
        <begin position="55"/>
        <end position="74"/>
    </location>
</feature>
<evidence type="ECO:0000256" key="9">
    <source>
        <dbReference type="HAMAP-Rule" id="MF_01148"/>
    </source>
</evidence>
<comment type="similarity">
    <text evidence="2 9">Belongs to the CN hydrolase family. Apolipoprotein N-acyltransferase subfamily.</text>
</comment>
<keyword evidence="5 9" id="KW-0812">Transmembrane</keyword>
<dbReference type="Pfam" id="PF00795">
    <property type="entry name" value="CN_hydrolase"/>
    <property type="match status" value="1"/>
</dbReference>
<keyword evidence="4 9" id="KW-0808">Transferase</keyword>
<evidence type="ECO:0000256" key="7">
    <source>
        <dbReference type="ARBA" id="ARBA00023136"/>
    </source>
</evidence>
<evidence type="ECO:0000256" key="6">
    <source>
        <dbReference type="ARBA" id="ARBA00022989"/>
    </source>
</evidence>
<keyword evidence="12" id="KW-1185">Reference proteome</keyword>
<evidence type="ECO:0000313" key="11">
    <source>
        <dbReference type="EMBL" id="NIZ69967.1"/>
    </source>
</evidence>
<proteinExistence type="inferred from homology"/>
<name>A0A968KX50_9SPIO</name>
<dbReference type="GO" id="GO:0005886">
    <property type="term" value="C:plasma membrane"/>
    <property type="evidence" value="ECO:0007669"/>
    <property type="project" value="UniProtKB-SubCell"/>
</dbReference>
<reference evidence="11" key="1">
    <citation type="submission" date="2020-03" db="EMBL/GenBank/DDBJ databases">
        <title>Spirochaetal bacteria isolated from arthropods constitute a novel genus Entomospira genus novum within the order Spirochaetales.</title>
        <authorList>
            <person name="Grana-Miraglia L."/>
            <person name="Sikutova S."/>
            <person name="Fingerle V."/>
            <person name="Sing A."/>
            <person name="Castillo-Ramirez S."/>
            <person name="Margos G."/>
            <person name="Rudolf I."/>
        </authorList>
    </citation>
    <scope>NUCLEOTIDE SEQUENCE</scope>
    <source>
        <strain evidence="11">BR149</strain>
    </source>
</reference>
<dbReference type="EC" id="2.3.1.269" evidence="9"/>
<feature type="transmembrane region" description="Helical" evidence="9">
    <location>
        <begin position="191"/>
        <end position="211"/>
    </location>
</feature>
<feature type="transmembrane region" description="Helical" evidence="9">
    <location>
        <begin position="29"/>
        <end position="48"/>
    </location>
</feature>
<feature type="transmembrane region" description="Helical" evidence="9">
    <location>
        <begin position="495"/>
        <end position="524"/>
    </location>
</feature>
<dbReference type="InterPro" id="IPR045378">
    <property type="entry name" value="LNT_N"/>
</dbReference>
<dbReference type="InterPro" id="IPR036526">
    <property type="entry name" value="C-N_Hydrolase_sf"/>
</dbReference>